<keyword evidence="12" id="KW-1185">Reference proteome</keyword>
<dbReference type="PANTHER" id="PTHR13557">
    <property type="entry name" value="COILED-COIL DOMAIN-CONTAINING PROTEIN 86"/>
    <property type="match status" value="1"/>
</dbReference>
<dbReference type="EMBL" id="LUCM01001236">
    <property type="protein sequence ID" value="KAA0199251.1"/>
    <property type="molecule type" value="Genomic_DNA"/>
</dbReference>
<dbReference type="GO" id="GO:0005694">
    <property type="term" value="C:chromosome"/>
    <property type="evidence" value="ECO:0007669"/>
    <property type="project" value="UniProtKB-SubCell"/>
</dbReference>
<dbReference type="OrthoDB" id="277961at2759"/>
<evidence type="ECO:0000256" key="5">
    <source>
        <dbReference type="ARBA" id="ARBA00022553"/>
    </source>
</evidence>
<evidence type="ECO:0000256" key="2">
    <source>
        <dbReference type="ARBA" id="ARBA00004604"/>
    </source>
</evidence>
<protein>
    <recommendedName>
        <fullName evidence="3">Coiled-coil domain-containing protein 86</fullName>
    </recommendedName>
</protein>
<keyword evidence="4" id="KW-0158">Chromosome</keyword>
<comment type="function">
    <text evidence="9">Required for proper chromosome segregation during mitosis and error-free mitotic progression.</text>
</comment>
<comment type="caution">
    <text evidence="11">The sequence shown here is derived from an EMBL/GenBank/DDBJ whole genome shotgun (WGS) entry which is preliminary data.</text>
</comment>
<evidence type="ECO:0000256" key="10">
    <source>
        <dbReference type="SAM" id="MobiDB-lite"/>
    </source>
</evidence>
<evidence type="ECO:0000256" key="3">
    <source>
        <dbReference type="ARBA" id="ARBA00016738"/>
    </source>
</evidence>
<evidence type="ECO:0000256" key="9">
    <source>
        <dbReference type="ARBA" id="ARBA00093307"/>
    </source>
</evidence>
<evidence type="ECO:0000256" key="6">
    <source>
        <dbReference type="ARBA" id="ARBA00022934"/>
    </source>
</evidence>
<dbReference type="GO" id="GO:0005730">
    <property type="term" value="C:nucleolus"/>
    <property type="evidence" value="ECO:0007669"/>
    <property type="project" value="UniProtKB-SubCell"/>
</dbReference>
<evidence type="ECO:0000313" key="12">
    <source>
        <dbReference type="Proteomes" id="UP000728185"/>
    </source>
</evidence>
<dbReference type="PANTHER" id="PTHR13557:SF1">
    <property type="entry name" value="COILED-COIL DOMAIN-CONTAINING PROTEIN 86"/>
    <property type="match status" value="1"/>
</dbReference>
<proteinExistence type="predicted"/>
<feature type="region of interest" description="Disordered" evidence="10">
    <location>
        <begin position="53"/>
        <end position="107"/>
    </location>
</feature>
<evidence type="ECO:0000313" key="11">
    <source>
        <dbReference type="EMBL" id="KAA0199251.1"/>
    </source>
</evidence>
<evidence type="ECO:0000256" key="7">
    <source>
        <dbReference type="ARBA" id="ARBA00023054"/>
    </source>
</evidence>
<feature type="compositionally biased region" description="Basic residues" evidence="10">
    <location>
        <begin position="92"/>
        <end position="107"/>
    </location>
</feature>
<accession>A0A8E0S4X3</accession>
<comment type="subcellular location">
    <subcellularLocation>
        <location evidence="1">Chromosome</location>
    </subcellularLocation>
    <subcellularLocation>
        <location evidence="2">Nucleus</location>
        <location evidence="2">Nucleolus</location>
    </subcellularLocation>
</comment>
<evidence type="ECO:0000256" key="1">
    <source>
        <dbReference type="ARBA" id="ARBA00004286"/>
    </source>
</evidence>
<evidence type="ECO:0000256" key="8">
    <source>
        <dbReference type="ARBA" id="ARBA00023242"/>
    </source>
</evidence>
<gene>
    <name evidence="11" type="ORF">FBUS_11256</name>
</gene>
<evidence type="ECO:0000256" key="4">
    <source>
        <dbReference type="ARBA" id="ARBA00022454"/>
    </source>
</evidence>
<feature type="compositionally biased region" description="Basic and acidic residues" evidence="10">
    <location>
        <begin position="65"/>
        <end position="82"/>
    </location>
</feature>
<name>A0A8E0S4X3_9TREM</name>
<sequence>MANFILFYYTCLVFFNLRYSSIKKDKGLRTPYTKRRQNEQDLKRVRLLDKQIKQARADRKRSKRLKEEEKRQRKLENERKSEVVIPLSNPSKIKKMKRSQLRTIVKR</sequence>
<dbReference type="InterPro" id="IPR026570">
    <property type="entry name" value="CCDC86"/>
</dbReference>
<dbReference type="Proteomes" id="UP000728185">
    <property type="component" value="Unassembled WGS sequence"/>
</dbReference>
<keyword evidence="7" id="KW-0175">Coiled coil</keyword>
<keyword evidence="5" id="KW-0597">Phosphoprotein</keyword>
<dbReference type="AlphaFoldDB" id="A0A8E0S4X3"/>
<reference evidence="11" key="1">
    <citation type="submission" date="2019-05" db="EMBL/GenBank/DDBJ databases">
        <title>Annotation for the trematode Fasciolopsis buski.</title>
        <authorList>
            <person name="Choi Y.-J."/>
        </authorList>
    </citation>
    <scope>NUCLEOTIDE SEQUENCE</scope>
    <source>
        <strain evidence="11">HT</strain>
        <tissue evidence="11">Whole worm</tissue>
    </source>
</reference>
<organism evidence="11 12">
    <name type="scientific">Fasciolopsis buskii</name>
    <dbReference type="NCBI Taxonomy" id="27845"/>
    <lineage>
        <taxon>Eukaryota</taxon>
        <taxon>Metazoa</taxon>
        <taxon>Spiralia</taxon>
        <taxon>Lophotrochozoa</taxon>
        <taxon>Platyhelminthes</taxon>
        <taxon>Trematoda</taxon>
        <taxon>Digenea</taxon>
        <taxon>Plagiorchiida</taxon>
        <taxon>Echinostomata</taxon>
        <taxon>Echinostomatoidea</taxon>
        <taxon>Fasciolidae</taxon>
        <taxon>Fasciolopsis</taxon>
    </lineage>
</organism>
<keyword evidence="8" id="KW-0539">Nucleus</keyword>
<keyword evidence="6" id="KW-0164">Citrullination</keyword>